<feature type="transmembrane region" description="Helical" evidence="2">
    <location>
        <begin position="120"/>
        <end position="139"/>
    </location>
</feature>
<feature type="domain" description="EamA" evidence="3">
    <location>
        <begin position="5"/>
        <end position="133"/>
    </location>
</feature>
<dbReference type="RefSeq" id="WP_012447728.1">
    <property type="nucleotide sequence ID" value="NC_010718.1"/>
</dbReference>
<dbReference type="STRING" id="457570.Nther_1270"/>
<dbReference type="AlphaFoldDB" id="B2A248"/>
<evidence type="ECO:0000313" key="4">
    <source>
        <dbReference type="EMBL" id="ACB84853.1"/>
    </source>
</evidence>
<dbReference type="SUPFAM" id="SSF103481">
    <property type="entry name" value="Multidrug resistance efflux transporter EmrE"/>
    <property type="match status" value="1"/>
</dbReference>
<keyword evidence="5" id="KW-1185">Reference proteome</keyword>
<dbReference type="KEGG" id="nth:Nther_1270"/>
<keyword evidence="2" id="KW-0472">Membrane</keyword>
<evidence type="ECO:0000259" key="3">
    <source>
        <dbReference type="Pfam" id="PF00892"/>
    </source>
</evidence>
<dbReference type="Proteomes" id="UP000001683">
    <property type="component" value="Chromosome"/>
</dbReference>
<dbReference type="PANTHER" id="PTHR22911:SF76">
    <property type="entry name" value="EAMA DOMAIN-CONTAINING PROTEIN"/>
    <property type="match status" value="1"/>
</dbReference>
<feature type="transmembrane region" description="Helical" evidence="2">
    <location>
        <begin position="90"/>
        <end position="108"/>
    </location>
</feature>
<feature type="transmembrane region" description="Helical" evidence="2">
    <location>
        <begin position="176"/>
        <end position="194"/>
    </location>
</feature>
<feature type="transmembrane region" description="Helical" evidence="2">
    <location>
        <begin position="261"/>
        <end position="279"/>
    </location>
</feature>
<protein>
    <recommendedName>
        <fullName evidence="3">EamA domain-containing protein</fullName>
    </recommendedName>
</protein>
<proteinExistence type="inferred from homology"/>
<gene>
    <name evidence="4" type="ordered locus">Nther_1270</name>
</gene>
<dbReference type="EMBL" id="CP001034">
    <property type="protein sequence ID" value="ACB84853.1"/>
    <property type="molecule type" value="Genomic_DNA"/>
</dbReference>
<dbReference type="eggNOG" id="COG0697">
    <property type="taxonomic scope" value="Bacteria"/>
</dbReference>
<dbReference type="PANTHER" id="PTHR22911">
    <property type="entry name" value="ACYL-MALONYL CONDENSING ENZYME-RELATED"/>
    <property type="match status" value="1"/>
</dbReference>
<reference evidence="4 5" key="1">
    <citation type="submission" date="2008-04" db="EMBL/GenBank/DDBJ databases">
        <title>Complete sequence of chromosome of Natranaerobius thermophilus JW/NM-WN-LF.</title>
        <authorList>
            <consortium name="US DOE Joint Genome Institute"/>
            <person name="Copeland A."/>
            <person name="Lucas S."/>
            <person name="Lapidus A."/>
            <person name="Glavina del Rio T."/>
            <person name="Dalin E."/>
            <person name="Tice H."/>
            <person name="Bruce D."/>
            <person name="Goodwin L."/>
            <person name="Pitluck S."/>
            <person name="Chertkov O."/>
            <person name="Brettin T."/>
            <person name="Detter J.C."/>
            <person name="Han C."/>
            <person name="Kuske C.R."/>
            <person name="Schmutz J."/>
            <person name="Larimer F."/>
            <person name="Land M."/>
            <person name="Hauser L."/>
            <person name="Kyrpides N."/>
            <person name="Lykidis A."/>
            <person name="Mesbah N.M."/>
            <person name="Wiegel J."/>
        </authorList>
    </citation>
    <scope>NUCLEOTIDE SEQUENCE [LARGE SCALE GENOMIC DNA]</scope>
    <source>
        <strain evidence="5">ATCC BAA-1301 / DSM 18059 / JW/NM-WN-LF</strain>
    </source>
</reference>
<feature type="transmembrane region" description="Helical" evidence="2">
    <location>
        <begin position="37"/>
        <end position="55"/>
    </location>
</feature>
<organism evidence="4 5">
    <name type="scientific">Natranaerobius thermophilus (strain ATCC BAA-1301 / DSM 18059 / JW/NM-WN-LF)</name>
    <dbReference type="NCBI Taxonomy" id="457570"/>
    <lineage>
        <taxon>Bacteria</taxon>
        <taxon>Bacillati</taxon>
        <taxon>Bacillota</taxon>
        <taxon>Clostridia</taxon>
        <taxon>Natranaerobiales</taxon>
        <taxon>Natranaerobiaceae</taxon>
        <taxon>Natranaerobius</taxon>
    </lineage>
</organism>
<name>B2A248_NATTJ</name>
<dbReference type="OrthoDB" id="152892at2"/>
<evidence type="ECO:0000256" key="2">
    <source>
        <dbReference type="SAM" id="Phobius"/>
    </source>
</evidence>
<keyword evidence="2" id="KW-0812">Transmembrane</keyword>
<feature type="transmembrane region" description="Helical" evidence="2">
    <location>
        <begin position="145"/>
        <end position="164"/>
    </location>
</feature>
<evidence type="ECO:0000313" key="5">
    <source>
        <dbReference type="Proteomes" id="UP000001683"/>
    </source>
</evidence>
<sequence>MNINKGIILAIIATLFFSTSPIFTRLATELSPSQVAFARMFGGSLFIAIFLKSGTKLLISESFKLRYLIYGVITAFHFLFYIWSLYYTSIAHSLVIIHTAPVYVYLYEVYKGHKPTMSEAIGTILALLGLGILLGFQPYVDSTIILGNVMAFVSALCLAIYSLIGRREKNRGPLLPYTFWLYFISSLVLLPAAAADFQVAFSFKEISALIGLALFPTALGHTIYNASLRQIRSFYPSIIATQEVTGGILLGIVFLSEIPTIQTIIGALISLAGIIVIVYKSQSS</sequence>
<feature type="transmembrane region" description="Helical" evidence="2">
    <location>
        <begin position="234"/>
        <end position="255"/>
    </location>
</feature>
<keyword evidence="2" id="KW-1133">Transmembrane helix</keyword>
<dbReference type="InterPro" id="IPR000620">
    <property type="entry name" value="EamA_dom"/>
</dbReference>
<dbReference type="InterPro" id="IPR037185">
    <property type="entry name" value="EmrE-like"/>
</dbReference>
<feature type="transmembrane region" description="Helical" evidence="2">
    <location>
        <begin position="206"/>
        <end position="227"/>
    </location>
</feature>
<dbReference type="Pfam" id="PF00892">
    <property type="entry name" value="EamA"/>
    <property type="match status" value="2"/>
</dbReference>
<feature type="transmembrane region" description="Helical" evidence="2">
    <location>
        <begin position="67"/>
        <end position="84"/>
    </location>
</feature>
<dbReference type="HOGENOM" id="CLU_033863_0_2_9"/>
<feature type="domain" description="EamA" evidence="3">
    <location>
        <begin position="146"/>
        <end position="278"/>
    </location>
</feature>
<evidence type="ECO:0000256" key="1">
    <source>
        <dbReference type="ARBA" id="ARBA00007362"/>
    </source>
</evidence>
<dbReference type="GO" id="GO:0016020">
    <property type="term" value="C:membrane"/>
    <property type="evidence" value="ECO:0007669"/>
    <property type="project" value="InterPro"/>
</dbReference>
<comment type="similarity">
    <text evidence="1">Belongs to the EamA transporter family.</text>
</comment>
<dbReference type="InParanoid" id="B2A248"/>
<accession>B2A248</accession>
<reference evidence="4 5" key="2">
    <citation type="journal article" date="2011" name="J. Bacteriol.">
        <title>Complete genome sequence of the anaerobic, halophilic alkalithermophile Natranaerobius thermophilus JW/NM-WN-LF.</title>
        <authorList>
            <person name="Zhao B."/>
            <person name="Mesbah N.M."/>
            <person name="Dalin E."/>
            <person name="Goodwin L."/>
            <person name="Nolan M."/>
            <person name="Pitluck S."/>
            <person name="Chertkov O."/>
            <person name="Brettin T.S."/>
            <person name="Han J."/>
            <person name="Larimer F.W."/>
            <person name="Land M.L."/>
            <person name="Hauser L."/>
            <person name="Kyrpides N."/>
            <person name="Wiegel J."/>
        </authorList>
    </citation>
    <scope>NUCLEOTIDE SEQUENCE [LARGE SCALE GENOMIC DNA]</scope>
    <source>
        <strain evidence="5">ATCC BAA-1301 / DSM 18059 / JW/NM-WN-LF</strain>
    </source>
</reference>